<dbReference type="EMBL" id="JBHUKS010000033">
    <property type="protein sequence ID" value="MFD2473711.1"/>
    <property type="molecule type" value="Genomic_DNA"/>
</dbReference>
<dbReference type="Proteomes" id="UP001597483">
    <property type="component" value="Unassembled WGS sequence"/>
</dbReference>
<keyword evidence="1" id="KW-1133">Transmembrane helix</keyword>
<proteinExistence type="predicted"/>
<evidence type="ECO:0000313" key="3">
    <source>
        <dbReference type="Proteomes" id="UP001597483"/>
    </source>
</evidence>
<keyword evidence="1" id="KW-0472">Membrane</keyword>
<reference evidence="3" key="1">
    <citation type="journal article" date="2019" name="Int. J. Syst. Evol. Microbiol.">
        <title>The Global Catalogue of Microorganisms (GCM) 10K type strain sequencing project: providing services to taxonomists for standard genome sequencing and annotation.</title>
        <authorList>
            <consortium name="The Broad Institute Genomics Platform"/>
            <consortium name="The Broad Institute Genome Sequencing Center for Infectious Disease"/>
            <person name="Wu L."/>
            <person name="Ma J."/>
        </authorList>
    </citation>
    <scope>NUCLEOTIDE SEQUENCE [LARGE SCALE GENOMIC DNA]</scope>
    <source>
        <strain evidence="3">CGMCC 4.7641</strain>
    </source>
</reference>
<protein>
    <submittedName>
        <fullName evidence="2">Uncharacterized protein</fullName>
    </submittedName>
</protein>
<organism evidence="2 3">
    <name type="scientific">Amycolatopsis silviterrae</name>
    <dbReference type="NCBI Taxonomy" id="1656914"/>
    <lineage>
        <taxon>Bacteria</taxon>
        <taxon>Bacillati</taxon>
        <taxon>Actinomycetota</taxon>
        <taxon>Actinomycetes</taxon>
        <taxon>Pseudonocardiales</taxon>
        <taxon>Pseudonocardiaceae</taxon>
        <taxon>Amycolatopsis</taxon>
    </lineage>
</organism>
<dbReference type="RefSeq" id="WP_378312397.1">
    <property type="nucleotide sequence ID" value="NZ_JBHUKS010000033.1"/>
</dbReference>
<evidence type="ECO:0000256" key="1">
    <source>
        <dbReference type="SAM" id="Phobius"/>
    </source>
</evidence>
<comment type="caution">
    <text evidence="2">The sequence shown here is derived from an EMBL/GenBank/DDBJ whole genome shotgun (WGS) entry which is preliminary data.</text>
</comment>
<feature type="transmembrane region" description="Helical" evidence="1">
    <location>
        <begin position="27"/>
        <end position="53"/>
    </location>
</feature>
<keyword evidence="3" id="KW-1185">Reference proteome</keyword>
<keyword evidence="1" id="KW-0812">Transmembrane</keyword>
<name>A0ABW5HK97_9PSEU</name>
<accession>A0ABW5HK97</accession>
<feature type="transmembrane region" description="Helical" evidence="1">
    <location>
        <begin position="82"/>
        <end position="103"/>
    </location>
</feature>
<sequence>MSSETVQAAADQANREGRLHPSQRTMVLNAGFAMAVVWIILFIAAAVLAPIGIGVSGDELRSLNAVHASIGTPPVSYWSMNWPVYLLTVLFLALAVLPARVIWRRLAEVRSGKLDVVPGWTYDYGHVLKAPSGGQHAMYMYEVTERMTFTYFVVRGKTHRLDHEMKGRVLGGRTNAAILTPRSKILVNVVAA</sequence>
<gene>
    <name evidence="2" type="ORF">ACFSVL_40360</name>
</gene>
<evidence type="ECO:0000313" key="2">
    <source>
        <dbReference type="EMBL" id="MFD2473711.1"/>
    </source>
</evidence>